<evidence type="ECO:0000256" key="3">
    <source>
        <dbReference type="ARBA" id="ARBA00022578"/>
    </source>
</evidence>
<dbReference type="GO" id="GO:0003677">
    <property type="term" value="F:DNA binding"/>
    <property type="evidence" value="ECO:0007669"/>
    <property type="project" value="UniProtKB-KW"/>
</dbReference>
<dbReference type="Proteomes" id="UP000053433">
    <property type="component" value="Unassembled WGS sequence"/>
</dbReference>
<gene>
    <name evidence="9" type="ORF">ASJ35_16540</name>
</gene>
<evidence type="ECO:0000256" key="2">
    <source>
        <dbReference type="ARBA" id="ARBA00010075"/>
    </source>
</evidence>
<comment type="caution">
    <text evidence="9">The sequence shown here is derived from an EMBL/GenBank/DDBJ whole genome shotgun (WGS) entry which is preliminary data.</text>
</comment>
<dbReference type="GO" id="GO:0006313">
    <property type="term" value="P:DNA transposition"/>
    <property type="evidence" value="ECO:0007669"/>
    <property type="project" value="InterPro"/>
</dbReference>
<name>A0A0W7TM45_9FIRM</name>
<feature type="domain" description="Transposase InsH N-terminal" evidence="8">
    <location>
        <begin position="18"/>
        <end position="110"/>
    </location>
</feature>
<dbReference type="InterPro" id="IPR002559">
    <property type="entry name" value="Transposase_11"/>
</dbReference>
<dbReference type="PANTHER" id="PTHR35604:SF2">
    <property type="entry name" value="TRANSPOSASE INSH FOR INSERTION SEQUENCE ELEMENT IS5A-RELATED"/>
    <property type="match status" value="1"/>
</dbReference>
<keyword evidence="5" id="KW-0233">DNA recombination</keyword>
<dbReference type="AlphaFoldDB" id="A0A0W7TM45"/>
<accession>A0A0W7TM45</accession>
<keyword evidence="4" id="KW-0238">DNA-binding</keyword>
<dbReference type="GO" id="GO:0004803">
    <property type="term" value="F:transposase activity"/>
    <property type="evidence" value="ECO:0007669"/>
    <property type="project" value="InterPro"/>
</dbReference>
<dbReference type="Pfam" id="PF05598">
    <property type="entry name" value="DUF772"/>
    <property type="match status" value="1"/>
</dbReference>
<evidence type="ECO:0000259" key="7">
    <source>
        <dbReference type="Pfam" id="PF01609"/>
    </source>
</evidence>
<comment type="function">
    <text evidence="1">Involved in the transposition of the insertion sequence IS5.</text>
</comment>
<evidence type="ECO:0000256" key="6">
    <source>
        <dbReference type="SAM" id="MobiDB-lite"/>
    </source>
</evidence>
<comment type="similarity">
    <text evidence="2">Belongs to the transposase 11 family.</text>
</comment>
<feature type="domain" description="Transposase IS4-like" evidence="7">
    <location>
        <begin position="138"/>
        <end position="311"/>
    </location>
</feature>
<proteinExistence type="inferred from homology"/>
<feature type="region of interest" description="Disordered" evidence="6">
    <location>
        <begin position="150"/>
        <end position="169"/>
    </location>
</feature>
<evidence type="ECO:0000259" key="8">
    <source>
        <dbReference type="Pfam" id="PF05598"/>
    </source>
</evidence>
<dbReference type="EMBL" id="LMUA01000036">
    <property type="protein sequence ID" value="KUE74912.1"/>
    <property type="molecule type" value="Genomic_DNA"/>
</dbReference>
<evidence type="ECO:0000256" key="4">
    <source>
        <dbReference type="ARBA" id="ARBA00023125"/>
    </source>
</evidence>
<organism evidence="9 10">
    <name type="scientific">Ruthenibacterium lactatiformans</name>
    <dbReference type="NCBI Taxonomy" id="1550024"/>
    <lineage>
        <taxon>Bacteria</taxon>
        <taxon>Bacillati</taxon>
        <taxon>Bacillota</taxon>
        <taxon>Clostridia</taxon>
        <taxon>Eubacteriales</taxon>
        <taxon>Oscillospiraceae</taxon>
        <taxon>Ruthenibacterium</taxon>
    </lineage>
</organism>
<sequence length="325" mass="36624">MEKQMSMSALSDELAQVRTKKKEFLAQIERIVPWKEWLVLIQPCYYKGERGNKPYPLETMLRLYLLQNLYDLSDEATAAEAIDSRAFSDFCGVDSSNQVPDGDTIGRFRNLLVKNGLQEKLFAQVVAALMKRGMILKKGTIVDSTIISAPSSTKNKEKKRDPDAHQVRKGNTWHFGYKAHIGADKDSGLVHTIAVTAANVHDVSQTASLLTGEEESVYGDSGYLGAQKREDAIVRNKSGRKIKYKINRRPSQIKKLSRSGQYDAKKAEHAKSSVRAKVEHVFGVVKKQLRFRKTRYRGLEKQRAKCNMMFALADLLLADRPCLTA</sequence>
<evidence type="ECO:0000313" key="10">
    <source>
        <dbReference type="Proteomes" id="UP000053433"/>
    </source>
</evidence>
<evidence type="ECO:0000256" key="1">
    <source>
        <dbReference type="ARBA" id="ARBA00003544"/>
    </source>
</evidence>
<dbReference type="Pfam" id="PF01609">
    <property type="entry name" value="DDE_Tnp_1"/>
    <property type="match status" value="1"/>
</dbReference>
<evidence type="ECO:0000313" key="9">
    <source>
        <dbReference type="EMBL" id="KUE74912.1"/>
    </source>
</evidence>
<dbReference type="PANTHER" id="PTHR35604">
    <property type="entry name" value="TRANSPOSASE INSH FOR INSERTION SEQUENCE ELEMENT IS5A-RELATED"/>
    <property type="match status" value="1"/>
</dbReference>
<feature type="compositionally biased region" description="Basic and acidic residues" evidence="6">
    <location>
        <begin position="154"/>
        <end position="166"/>
    </location>
</feature>
<keyword evidence="3" id="KW-0815">Transposition</keyword>
<dbReference type="InterPro" id="IPR047959">
    <property type="entry name" value="Transpos_IS5"/>
</dbReference>
<reference evidence="9 10" key="1">
    <citation type="submission" date="2015-10" db="EMBL/GenBank/DDBJ databases">
        <title>A novel member of the family Ruminococcaceae isolated from human faeces.</title>
        <authorList>
            <person name="Shkoporov A.N."/>
            <person name="Chaplin A.V."/>
            <person name="Motuzova O.V."/>
            <person name="Kafarskaia L.I."/>
            <person name="Efimov B.A."/>
        </authorList>
    </citation>
    <scope>NUCLEOTIDE SEQUENCE [LARGE SCALE GENOMIC DNA]</scope>
    <source>
        <strain evidence="9 10">668</strain>
    </source>
</reference>
<dbReference type="NCBIfam" id="NF033581">
    <property type="entry name" value="transpos_IS5_4"/>
    <property type="match status" value="1"/>
</dbReference>
<dbReference type="InterPro" id="IPR008490">
    <property type="entry name" value="Transposase_InsH_N"/>
</dbReference>
<protein>
    <submittedName>
        <fullName evidence="9">Transposase</fullName>
    </submittedName>
</protein>
<evidence type="ECO:0000256" key="5">
    <source>
        <dbReference type="ARBA" id="ARBA00023172"/>
    </source>
</evidence>